<dbReference type="AlphaFoldDB" id="A0A5B0PHE6"/>
<dbReference type="EMBL" id="VDEP01000144">
    <property type="protein sequence ID" value="KAA1128131.1"/>
    <property type="molecule type" value="Genomic_DNA"/>
</dbReference>
<reference evidence="3 4" key="1">
    <citation type="submission" date="2019-05" db="EMBL/GenBank/DDBJ databases">
        <title>Emergence of the Ug99 lineage of the wheat stem rust pathogen through somatic hybridization.</title>
        <authorList>
            <person name="Li F."/>
            <person name="Upadhyaya N.M."/>
            <person name="Sperschneider J."/>
            <person name="Matny O."/>
            <person name="Nguyen-Phuc H."/>
            <person name="Mago R."/>
            <person name="Raley C."/>
            <person name="Miller M.E."/>
            <person name="Silverstein K.A.T."/>
            <person name="Henningsen E."/>
            <person name="Hirsch C.D."/>
            <person name="Visser B."/>
            <person name="Pretorius Z.A."/>
            <person name="Steffenson B.J."/>
            <person name="Schwessinger B."/>
            <person name="Dodds P.N."/>
            <person name="Figueroa M."/>
        </authorList>
    </citation>
    <scope>NUCLEOTIDE SEQUENCE [LARGE SCALE GENOMIC DNA]</scope>
    <source>
        <strain evidence="1">21-0</strain>
        <strain evidence="2 4">Ug99</strain>
    </source>
</reference>
<evidence type="ECO:0000313" key="4">
    <source>
        <dbReference type="Proteomes" id="UP000325313"/>
    </source>
</evidence>
<dbReference type="OrthoDB" id="10486477at2759"/>
<name>A0A5B0PHE6_PUCGR</name>
<accession>A0A5B0PHE6</accession>
<gene>
    <name evidence="1" type="ORF">PGT21_028486</name>
    <name evidence="2" type="ORF">PGTUg99_014037</name>
</gene>
<protein>
    <submittedName>
        <fullName evidence="1">Uncharacterized protein</fullName>
    </submittedName>
</protein>
<comment type="caution">
    <text evidence="1">The sequence shown here is derived from an EMBL/GenBank/DDBJ whole genome shotgun (WGS) entry which is preliminary data.</text>
</comment>
<keyword evidence="3" id="KW-1185">Reference proteome</keyword>
<dbReference type="Proteomes" id="UP000324748">
    <property type="component" value="Unassembled WGS sequence"/>
</dbReference>
<evidence type="ECO:0000313" key="2">
    <source>
        <dbReference type="EMBL" id="KAA1128131.1"/>
    </source>
</evidence>
<evidence type="ECO:0000313" key="3">
    <source>
        <dbReference type="Proteomes" id="UP000324748"/>
    </source>
</evidence>
<organism evidence="1 3">
    <name type="scientific">Puccinia graminis f. sp. tritici</name>
    <dbReference type="NCBI Taxonomy" id="56615"/>
    <lineage>
        <taxon>Eukaryota</taxon>
        <taxon>Fungi</taxon>
        <taxon>Dikarya</taxon>
        <taxon>Basidiomycota</taxon>
        <taxon>Pucciniomycotina</taxon>
        <taxon>Pucciniomycetes</taxon>
        <taxon>Pucciniales</taxon>
        <taxon>Pucciniaceae</taxon>
        <taxon>Puccinia</taxon>
    </lineage>
</organism>
<dbReference type="Proteomes" id="UP000325313">
    <property type="component" value="Unassembled WGS sequence"/>
</dbReference>
<sequence>MRNKTPYQLGQSLLPGLRGELEFLSLALSPPTTPDHDTSSWHESFLDGLMEIDDLVERIDTSIVAIRIDHKPWKSHRGYHQNMSYLNASYIASVICQVKDLLETELLQIFIAYDTFC</sequence>
<evidence type="ECO:0000313" key="1">
    <source>
        <dbReference type="EMBL" id="KAA1100050.1"/>
    </source>
</evidence>
<proteinExistence type="predicted"/>
<dbReference type="EMBL" id="VSWC01000054">
    <property type="protein sequence ID" value="KAA1100050.1"/>
    <property type="molecule type" value="Genomic_DNA"/>
</dbReference>